<dbReference type="Proteomes" id="UP001149140">
    <property type="component" value="Unassembled WGS sequence"/>
</dbReference>
<protein>
    <submittedName>
        <fullName evidence="2">VOC family protein</fullName>
    </submittedName>
</protein>
<dbReference type="RefSeq" id="WP_270039489.1">
    <property type="nucleotide sequence ID" value="NZ_JAPDOD010000006.1"/>
</dbReference>
<reference evidence="2" key="1">
    <citation type="submission" date="2022-10" db="EMBL/GenBank/DDBJ databases">
        <title>The WGS of Solirubrobacter ginsenosidimutans DSM 21036.</title>
        <authorList>
            <person name="Jiang Z."/>
        </authorList>
    </citation>
    <scope>NUCLEOTIDE SEQUENCE</scope>
    <source>
        <strain evidence="2">DSM 21036</strain>
    </source>
</reference>
<comment type="caution">
    <text evidence="2">The sequence shown here is derived from an EMBL/GenBank/DDBJ whole genome shotgun (WGS) entry which is preliminary data.</text>
</comment>
<dbReference type="SUPFAM" id="SSF54593">
    <property type="entry name" value="Glyoxalase/Bleomycin resistance protein/Dihydroxybiphenyl dioxygenase"/>
    <property type="match status" value="2"/>
</dbReference>
<sequence>MPERDGFAPGTPSWVDLATPDVDDAARFYGELFGWETEETGTVEETGGYRFFLSGGKKVAGVSPLMSEGQPVVWATYFDTDDVDALAERVKEFGGESFFDPMDVMDAGRMGFFGHPAAGAFGGWQAGQHKGAELVNEPVSLAWNTLITPHPEDAAAFFGLIFGLGTETQRFGDSDYVLFTLGENAIAGLMGPPPGMPEGAPAFWGVSFAVEDADASAALAVERGGTMLMEPMDMPGIGRIATVTDPWGASFSVAALDG</sequence>
<feature type="domain" description="VOC" evidence="1">
    <location>
        <begin position="140"/>
        <end position="256"/>
    </location>
</feature>
<dbReference type="Gene3D" id="3.10.180.10">
    <property type="entry name" value="2,3-Dihydroxybiphenyl 1,2-Dioxygenase, domain 1"/>
    <property type="match status" value="2"/>
</dbReference>
<keyword evidence="3" id="KW-1185">Reference proteome</keyword>
<feature type="domain" description="VOC" evidence="1">
    <location>
        <begin position="11"/>
        <end position="126"/>
    </location>
</feature>
<dbReference type="Pfam" id="PF00903">
    <property type="entry name" value="Glyoxalase"/>
    <property type="match status" value="2"/>
</dbReference>
<dbReference type="InterPro" id="IPR052164">
    <property type="entry name" value="Anthracycline_SecMetBiosynth"/>
</dbReference>
<accession>A0A9X3MQJ8</accession>
<dbReference type="PANTHER" id="PTHR33993">
    <property type="entry name" value="GLYOXALASE-RELATED"/>
    <property type="match status" value="1"/>
</dbReference>
<gene>
    <name evidence="2" type="ORF">OM076_09865</name>
</gene>
<dbReference type="PANTHER" id="PTHR33993:SF10">
    <property type="entry name" value="CONSERVED PROTEIN"/>
    <property type="match status" value="1"/>
</dbReference>
<dbReference type="EMBL" id="JAPDOD010000006">
    <property type="protein sequence ID" value="MDA0160570.1"/>
    <property type="molecule type" value="Genomic_DNA"/>
</dbReference>
<dbReference type="InterPro" id="IPR037523">
    <property type="entry name" value="VOC_core"/>
</dbReference>
<dbReference type="InterPro" id="IPR029068">
    <property type="entry name" value="Glyas_Bleomycin-R_OHBP_Dase"/>
</dbReference>
<organism evidence="2 3">
    <name type="scientific">Solirubrobacter ginsenosidimutans</name>
    <dbReference type="NCBI Taxonomy" id="490573"/>
    <lineage>
        <taxon>Bacteria</taxon>
        <taxon>Bacillati</taxon>
        <taxon>Actinomycetota</taxon>
        <taxon>Thermoleophilia</taxon>
        <taxon>Solirubrobacterales</taxon>
        <taxon>Solirubrobacteraceae</taxon>
        <taxon>Solirubrobacter</taxon>
    </lineage>
</organism>
<dbReference type="CDD" id="cd07247">
    <property type="entry name" value="SgaA_N_like"/>
    <property type="match status" value="2"/>
</dbReference>
<dbReference type="AlphaFoldDB" id="A0A9X3MQJ8"/>
<dbReference type="PROSITE" id="PS51819">
    <property type="entry name" value="VOC"/>
    <property type="match status" value="2"/>
</dbReference>
<proteinExistence type="predicted"/>
<evidence type="ECO:0000313" key="3">
    <source>
        <dbReference type="Proteomes" id="UP001149140"/>
    </source>
</evidence>
<dbReference type="InterPro" id="IPR004360">
    <property type="entry name" value="Glyas_Fos-R_dOase_dom"/>
</dbReference>
<name>A0A9X3MQJ8_9ACTN</name>
<evidence type="ECO:0000313" key="2">
    <source>
        <dbReference type="EMBL" id="MDA0160570.1"/>
    </source>
</evidence>
<evidence type="ECO:0000259" key="1">
    <source>
        <dbReference type="PROSITE" id="PS51819"/>
    </source>
</evidence>